<dbReference type="CDD" id="cd00121">
    <property type="entry name" value="MATH"/>
    <property type="match status" value="1"/>
</dbReference>
<reference evidence="1" key="2">
    <citation type="submission" date="2008-12" db="EMBL/GenBank/DDBJ databases">
        <title>Improved gene annotation of the rice (Oryza sativa) genomes.</title>
        <authorList>
            <person name="Wang J."/>
            <person name="Li R."/>
            <person name="Fan W."/>
            <person name="Huang Q."/>
            <person name="Zhang J."/>
            <person name="Zhou Y."/>
            <person name="Hu Y."/>
            <person name="Zi S."/>
            <person name="Li J."/>
            <person name="Ni P."/>
            <person name="Zheng H."/>
            <person name="Zhang Y."/>
            <person name="Zhao M."/>
            <person name="Hao Q."/>
            <person name="McDermott J."/>
            <person name="Samudrala R."/>
            <person name="Kristiansen K."/>
            <person name="Wong G.K.-S."/>
        </authorList>
    </citation>
    <scope>NUCLEOTIDE SEQUENCE</scope>
</reference>
<dbReference type="Gene3D" id="2.60.210.10">
    <property type="entry name" value="Apoptosis, Tumor Necrosis Factor Receptor Associated Protein 2, Chain A"/>
    <property type="match status" value="1"/>
</dbReference>
<dbReference type="InterPro" id="IPR008974">
    <property type="entry name" value="TRAF-like"/>
</dbReference>
<sequence length="148" mass="16365">MLDGGFIELKLRYEDLAAGDFVRSDDIYAGGHTWRVLCYPRGGGAMNSNGQRIGGEYLSIKLDLVTRSTNVRAIFAAFLVHLDGHPSPVHAKSFVAVYPLGAGGRVYSKARRRASRRRRLHILDALEEALYGDIMDLLLSAVGTPKRY</sequence>
<evidence type="ECO:0000313" key="1">
    <source>
        <dbReference type="EMBL" id="EEE69018.1"/>
    </source>
</evidence>
<dbReference type="EMBL" id="CM000145">
    <property type="protein sequence ID" value="EEE69018.1"/>
    <property type="molecule type" value="Genomic_DNA"/>
</dbReference>
<dbReference type="SUPFAM" id="SSF49599">
    <property type="entry name" value="TRAF domain-like"/>
    <property type="match status" value="1"/>
</dbReference>
<name>B9G1V1_ORYSJ</name>
<reference evidence="1" key="1">
    <citation type="journal article" date="2005" name="PLoS Biol.">
        <title>The genomes of Oryza sativa: a history of duplications.</title>
        <authorList>
            <person name="Yu J."/>
            <person name="Wang J."/>
            <person name="Lin W."/>
            <person name="Li S."/>
            <person name="Li H."/>
            <person name="Zhou J."/>
            <person name="Ni P."/>
            <person name="Dong W."/>
            <person name="Hu S."/>
            <person name="Zeng C."/>
            <person name="Zhang J."/>
            <person name="Zhang Y."/>
            <person name="Li R."/>
            <person name="Xu Z."/>
            <person name="Li S."/>
            <person name="Li X."/>
            <person name="Zheng H."/>
            <person name="Cong L."/>
            <person name="Lin L."/>
            <person name="Yin J."/>
            <person name="Geng J."/>
            <person name="Li G."/>
            <person name="Shi J."/>
            <person name="Liu J."/>
            <person name="Lv H."/>
            <person name="Li J."/>
            <person name="Wang J."/>
            <person name="Deng Y."/>
            <person name="Ran L."/>
            <person name="Shi X."/>
            <person name="Wang X."/>
            <person name="Wu Q."/>
            <person name="Li C."/>
            <person name="Ren X."/>
            <person name="Wang J."/>
            <person name="Wang X."/>
            <person name="Li D."/>
            <person name="Liu D."/>
            <person name="Zhang X."/>
            <person name="Ji Z."/>
            <person name="Zhao W."/>
            <person name="Sun Y."/>
            <person name="Zhang Z."/>
            <person name="Bao J."/>
            <person name="Han Y."/>
            <person name="Dong L."/>
            <person name="Ji J."/>
            <person name="Chen P."/>
            <person name="Wu S."/>
            <person name="Liu J."/>
            <person name="Xiao Y."/>
            <person name="Bu D."/>
            <person name="Tan J."/>
            <person name="Yang L."/>
            <person name="Ye C."/>
            <person name="Zhang J."/>
            <person name="Xu J."/>
            <person name="Zhou Y."/>
            <person name="Yu Y."/>
            <person name="Zhang B."/>
            <person name="Zhuang S."/>
            <person name="Wei H."/>
            <person name="Liu B."/>
            <person name="Lei M."/>
            <person name="Yu H."/>
            <person name="Li Y."/>
            <person name="Xu H."/>
            <person name="Wei S."/>
            <person name="He X."/>
            <person name="Fang L."/>
            <person name="Zhang Z."/>
            <person name="Zhang Y."/>
            <person name="Huang X."/>
            <person name="Su Z."/>
            <person name="Tong W."/>
            <person name="Li J."/>
            <person name="Tong Z."/>
            <person name="Li S."/>
            <person name="Ye J."/>
            <person name="Wang L."/>
            <person name="Fang L."/>
            <person name="Lei T."/>
            <person name="Chen C."/>
            <person name="Chen H."/>
            <person name="Xu Z."/>
            <person name="Li H."/>
            <person name="Huang H."/>
            <person name="Zhang F."/>
            <person name="Xu H."/>
            <person name="Li N."/>
            <person name="Zhao C."/>
            <person name="Li S."/>
            <person name="Dong L."/>
            <person name="Huang Y."/>
            <person name="Li L."/>
            <person name="Xi Y."/>
            <person name="Qi Q."/>
            <person name="Li W."/>
            <person name="Zhang B."/>
            <person name="Hu W."/>
            <person name="Zhang Y."/>
            <person name="Tian X."/>
            <person name="Jiao Y."/>
            <person name="Liang X."/>
            <person name="Jin J."/>
            <person name="Gao L."/>
            <person name="Zheng W."/>
            <person name="Hao B."/>
            <person name="Liu S."/>
            <person name="Wang W."/>
            <person name="Yuan L."/>
            <person name="Cao M."/>
            <person name="McDermott J."/>
            <person name="Samudrala R."/>
            <person name="Wang J."/>
            <person name="Wong G.K."/>
            <person name="Yang H."/>
        </authorList>
    </citation>
    <scope>NUCLEOTIDE SEQUENCE [LARGE SCALE GENOMIC DNA]</scope>
</reference>
<dbReference type="InterPro" id="IPR002083">
    <property type="entry name" value="MATH/TRAF_dom"/>
</dbReference>
<proteinExistence type="predicted"/>
<gene>
    <name evidence="1" type="ORF">OsJ_27986</name>
</gene>
<accession>B9G1V1</accession>
<dbReference type="AlphaFoldDB" id="B9G1V1"/>
<evidence type="ECO:0008006" key="2">
    <source>
        <dbReference type="Google" id="ProtNLM"/>
    </source>
</evidence>
<protein>
    <recommendedName>
        <fullName evidence="2">MATH domain-containing protein</fullName>
    </recommendedName>
</protein>
<organism evidence="1">
    <name type="scientific">Oryza sativa subsp. japonica</name>
    <name type="common">Rice</name>
    <dbReference type="NCBI Taxonomy" id="39947"/>
    <lineage>
        <taxon>Eukaryota</taxon>
        <taxon>Viridiplantae</taxon>
        <taxon>Streptophyta</taxon>
        <taxon>Embryophyta</taxon>
        <taxon>Tracheophyta</taxon>
        <taxon>Spermatophyta</taxon>
        <taxon>Magnoliopsida</taxon>
        <taxon>Liliopsida</taxon>
        <taxon>Poales</taxon>
        <taxon>Poaceae</taxon>
        <taxon>BOP clade</taxon>
        <taxon>Oryzoideae</taxon>
        <taxon>Oryzeae</taxon>
        <taxon>Oryzinae</taxon>
        <taxon>Oryza</taxon>
        <taxon>Oryza sativa</taxon>
    </lineage>
</organism>
<dbReference type="Proteomes" id="UP000007752">
    <property type="component" value="Chromosome 8"/>
</dbReference>